<feature type="region of interest" description="Disordered" evidence="1">
    <location>
        <begin position="41"/>
        <end position="72"/>
    </location>
</feature>
<dbReference type="RefSeq" id="WP_284061293.1">
    <property type="nucleotide sequence ID" value="NZ_CP126158.1"/>
</dbReference>
<evidence type="ECO:0000313" key="2">
    <source>
        <dbReference type="EMBL" id="MFC6787111.1"/>
    </source>
</evidence>
<proteinExistence type="predicted"/>
<gene>
    <name evidence="2" type="ORF">ACFQFD_14235</name>
</gene>
<sequence>MRATEEQDTWYARVQFRAMVPSKPTRRRTLLGAAGALAALAGCSGSDSSGDRVTPTEPAREPFDPESVPPHRRLRGTIDGPLVWLPDETQTETNGEPRRRRPTFLTSGDQVDRLQFADVEGVETARTFLEETAFDSATIFLERFPVRRCYELQLCDVSWSATDIDTQFGRVLRDADVACEPDARDSTAWLVRIPEALDTDQITSYGSGVSGNSCGERRHPPEREQPITADAVPAPNATAEGDDA</sequence>
<evidence type="ECO:0000313" key="3">
    <source>
        <dbReference type="Proteomes" id="UP001596443"/>
    </source>
</evidence>
<feature type="region of interest" description="Disordered" evidence="1">
    <location>
        <begin position="85"/>
        <end position="104"/>
    </location>
</feature>
<protein>
    <submittedName>
        <fullName evidence="2">Uncharacterized protein</fullName>
    </submittedName>
</protein>
<dbReference type="GeneID" id="81210221"/>
<feature type="region of interest" description="Disordered" evidence="1">
    <location>
        <begin position="202"/>
        <end position="244"/>
    </location>
</feature>
<evidence type="ECO:0000256" key="1">
    <source>
        <dbReference type="SAM" id="MobiDB-lite"/>
    </source>
</evidence>
<keyword evidence="3" id="KW-1185">Reference proteome</keyword>
<dbReference type="Proteomes" id="UP001596443">
    <property type="component" value="Unassembled WGS sequence"/>
</dbReference>
<dbReference type="EMBL" id="JBHSWX010000012">
    <property type="protein sequence ID" value="MFC6787111.1"/>
    <property type="molecule type" value="Genomic_DNA"/>
</dbReference>
<feature type="compositionally biased region" description="Basic and acidic residues" evidence="1">
    <location>
        <begin position="215"/>
        <end position="225"/>
    </location>
</feature>
<accession>A0ABD5TEU6</accession>
<dbReference type="AlphaFoldDB" id="A0ABD5TEU6"/>
<reference evidence="2 3" key="1">
    <citation type="journal article" date="2019" name="Int. J. Syst. Evol. Microbiol.">
        <title>The Global Catalogue of Microorganisms (GCM) 10K type strain sequencing project: providing services to taxonomists for standard genome sequencing and annotation.</title>
        <authorList>
            <consortium name="The Broad Institute Genomics Platform"/>
            <consortium name="The Broad Institute Genome Sequencing Center for Infectious Disease"/>
            <person name="Wu L."/>
            <person name="Ma J."/>
        </authorList>
    </citation>
    <scope>NUCLEOTIDE SEQUENCE [LARGE SCALE GENOMIC DNA]</scope>
    <source>
        <strain evidence="2 3">SYNS20</strain>
    </source>
</reference>
<name>A0ABD5TEU6_9EURY</name>
<comment type="caution">
    <text evidence="2">The sequence shown here is derived from an EMBL/GenBank/DDBJ whole genome shotgun (WGS) entry which is preliminary data.</text>
</comment>
<organism evidence="2 3">
    <name type="scientific">Halobaculum halobium</name>
    <dbReference type="NCBI Taxonomy" id="3032281"/>
    <lineage>
        <taxon>Archaea</taxon>
        <taxon>Methanobacteriati</taxon>
        <taxon>Methanobacteriota</taxon>
        <taxon>Stenosarchaea group</taxon>
        <taxon>Halobacteria</taxon>
        <taxon>Halobacteriales</taxon>
        <taxon>Haloferacaceae</taxon>
        <taxon>Halobaculum</taxon>
    </lineage>
</organism>
<feature type="compositionally biased region" description="Polar residues" evidence="1">
    <location>
        <begin position="202"/>
        <end position="213"/>
    </location>
</feature>